<feature type="compositionally biased region" description="Basic and acidic residues" evidence="6">
    <location>
        <begin position="160"/>
        <end position="170"/>
    </location>
</feature>
<evidence type="ECO:0000256" key="1">
    <source>
        <dbReference type="ARBA" id="ARBA00022473"/>
    </source>
</evidence>
<evidence type="ECO:0000256" key="5">
    <source>
        <dbReference type="ARBA" id="ARBA00037382"/>
    </source>
</evidence>
<feature type="compositionally biased region" description="Basic and acidic residues" evidence="6">
    <location>
        <begin position="277"/>
        <end position="287"/>
    </location>
</feature>
<dbReference type="Pfam" id="PF00651">
    <property type="entry name" value="BTB"/>
    <property type="match status" value="1"/>
</dbReference>
<accession>A0A8J4Y9V9</accession>
<dbReference type="GO" id="GO:0007464">
    <property type="term" value="P:R3/R4 cell fate commitment"/>
    <property type="evidence" value="ECO:0007669"/>
    <property type="project" value="UniProtKB-ARBA"/>
</dbReference>
<dbReference type="SUPFAM" id="SSF54695">
    <property type="entry name" value="POZ domain"/>
    <property type="match status" value="1"/>
</dbReference>
<dbReference type="GO" id="GO:0006357">
    <property type="term" value="P:regulation of transcription by RNA polymerase II"/>
    <property type="evidence" value="ECO:0007669"/>
    <property type="project" value="TreeGrafter"/>
</dbReference>
<dbReference type="EMBL" id="JACEEZ010009124">
    <property type="protein sequence ID" value="KAG0722758.1"/>
    <property type="molecule type" value="Genomic_DNA"/>
</dbReference>
<evidence type="ECO:0000259" key="7">
    <source>
        <dbReference type="PROSITE" id="PS50097"/>
    </source>
</evidence>
<dbReference type="PANTHER" id="PTHR23110">
    <property type="entry name" value="BTB DOMAIN TRANSCRIPTION FACTOR"/>
    <property type="match status" value="1"/>
</dbReference>
<dbReference type="GO" id="GO:0035167">
    <property type="term" value="P:larval lymph gland hemopoiesis"/>
    <property type="evidence" value="ECO:0007669"/>
    <property type="project" value="UniProtKB-ARBA"/>
</dbReference>
<keyword evidence="1" id="KW-0217">Developmental protein</keyword>
<sequence>MDGGLLSLKWNNHRSTFLQVLSTVRHKESYCDVTIACDGKFYPVHKLVLSTCSEYFEQMFERTNCRHPIIVLKDIRKEDLEALLNYMYVGEVNVLQNNLSGLIKAAEGLRIKGLAVPDESSAVGDTTQDAKRSIPWGSDGPDSKRRRPEEQISSPLKPTHPGDKGSHERSPVGYREPFRTPTRCREAGRGATISPSPAPVPPSPETHLSNSSLSEPPPDLLHPAARDLPVLASQPAISNESANSSNESIELAEQEASVKMDELLVKEEPQDSYSEPEETKDTLHSADSDPGLTYSHHSGSLVGETAAAGAGSFTPQSLRPTNAPQTLEELVALPGASGLQGKSLWEGDRGLLGMPFESYTANQPRASQMVSVKCLVA</sequence>
<dbReference type="InterPro" id="IPR051095">
    <property type="entry name" value="Dros_DevTransReg"/>
</dbReference>
<dbReference type="AlphaFoldDB" id="A0A8J4Y9V9"/>
<keyword evidence="2" id="KW-0221">Differentiation</keyword>
<gene>
    <name evidence="8" type="primary">lola_8</name>
    <name evidence="8" type="ORF">GWK47_043906</name>
</gene>
<evidence type="ECO:0000256" key="4">
    <source>
        <dbReference type="ARBA" id="ARBA00023242"/>
    </source>
</evidence>
<comment type="caution">
    <text evidence="8">The sequence shown here is derived from an EMBL/GenBank/DDBJ whole genome shotgun (WGS) entry which is preliminary data.</text>
</comment>
<organism evidence="8 9">
    <name type="scientific">Chionoecetes opilio</name>
    <name type="common">Atlantic snow crab</name>
    <name type="synonym">Cancer opilio</name>
    <dbReference type="NCBI Taxonomy" id="41210"/>
    <lineage>
        <taxon>Eukaryota</taxon>
        <taxon>Metazoa</taxon>
        <taxon>Ecdysozoa</taxon>
        <taxon>Arthropoda</taxon>
        <taxon>Crustacea</taxon>
        <taxon>Multicrustacea</taxon>
        <taxon>Malacostraca</taxon>
        <taxon>Eumalacostraca</taxon>
        <taxon>Eucarida</taxon>
        <taxon>Decapoda</taxon>
        <taxon>Pleocyemata</taxon>
        <taxon>Brachyura</taxon>
        <taxon>Eubrachyura</taxon>
        <taxon>Majoidea</taxon>
        <taxon>Majidae</taxon>
        <taxon>Chionoecetes</taxon>
    </lineage>
</organism>
<protein>
    <submittedName>
        <fullName evidence="8">Longitudinals lacking protein, isoforms A/B/D/L</fullName>
    </submittedName>
</protein>
<keyword evidence="3" id="KW-0524">Neurogenesis</keyword>
<feature type="region of interest" description="Disordered" evidence="6">
    <location>
        <begin position="119"/>
        <end position="223"/>
    </location>
</feature>
<dbReference type="GO" id="GO:0045476">
    <property type="term" value="P:nurse cell apoptotic process"/>
    <property type="evidence" value="ECO:0007669"/>
    <property type="project" value="UniProtKB-ARBA"/>
</dbReference>
<dbReference type="PANTHER" id="PTHR23110:SF111">
    <property type="entry name" value="LONGITUDINALS LACKING PROTEIN, ISOFORMS F_I_K_T"/>
    <property type="match status" value="1"/>
</dbReference>
<feature type="domain" description="BTB" evidence="7">
    <location>
        <begin position="31"/>
        <end position="96"/>
    </location>
</feature>
<dbReference type="GO" id="GO:0045467">
    <property type="term" value="P:R7 cell development"/>
    <property type="evidence" value="ECO:0007669"/>
    <property type="project" value="UniProtKB-ARBA"/>
</dbReference>
<feature type="region of interest" description="Disordered" evidence="6">
    <location>
        <begin position="267"/>
        <end position="298"/>
    </location>
</feature>
<keyword evidence="9" id="KW-1185">Reference proteome</keyword>
<evidence type="ECO:0000256" key="6">
    <source>
        <dbReference type="SAM" id="MobiDB-lite"/>
    </source>
</evidence>
<dbReference type="GO" id="GO:0007526">
    <property type="term" value="P:larval somatic muscle development"/>
    <property type="evidence" value="ECO:0007669"/>
    <property type="project" value="UniProtKB-ARBA"/>
</dbReference>
<evidence type="ECO:0000256" key="3">
    <source>
        <dbReference type="ARBA" id="ARBA00022902"/>
    </source>
</evidence>
<dbReference type="GO" id="GO:0008406">
    <property type="term" value="P:gonad development"/>
    <property type="evidence" value="ECO:0007669"/>
    <property type="project" value="UniProtKB-ARBA"/>
</dbReference>
<dbReference type="InterPro" id="IPR000210">
    <property type="entry name" value="BTB/POZ_dom"/>
</dbReference>
<evidence type="ECO:0000313" key="9">
    <source>
        <dbReference type="Proteomes" id="UP000770661"/>
    </source>
</evidence>
<dbReference type="InterPro" id="IPR011333">
    <property type="entry name" value="SKP1/BTB/POZ_sf"/>
</dbReference>
<dbReference type="GO" id="GO:0048813">
    <property type="term" value="P:dendrite morphogenesis"/>
    <property type="evidence" value="ECO:0007669"/>
    <property type="project" value="UniProtKB-ARBA"/>
</dbReference>
<evidence type="ECO:0000313" key="8">
    <source>
        <dbReference type="EMBL" id="KAG0722758.1"/>
    </source>
</evidence>
<dbReference type="OrthoDB" id="45365at2759"/>
<dbReference type="Proteomes" id="UP000770661">
    <property type="component" value="Unassembled WGS sequence"/>
</dbReference>
<keyword evidence="4" id="KW-0539">Nucleus</keyword>
<dbReference type="PROSITE" id="PS50097">
    <property type="entry name" value="BTB"/>
    <property type="match status" value="1"/>
</dbReference>
<dbReference type="GO" id="GO:0016199">
    <property type="term" value="P:axon midline choice point recognition"/>
    <property type="evidence" value="ECO:0007669"/>
    <property type="project" value="UniProtKB-ARBA"/>
</dbReference>
<proteinExistence type="predicted"/>
<dbReference type="SMART" id="SM00225">
    <property type="entry name" value="BTB"/>
    <property type="match status" value="1"/>
</dbReference>
<feature type="compositionally biased region" description="Basic and acidic residues" evidence="6">
    <location>
        <begin position="141"/>
        <end position="150"/>
    </location>
</feature>
<dbReference type="CDD" id="cd18315">
    <property type="entry name" value="BTB_POZ_BAB-like"/>
    <property type="match status" value="1"/>
</dbReference>
<name>A0A8J4Y9V9_CHIOP</name>
<comment type="function">
    <text evidence="5">Putative transcription factor required for axon growth and guidance in the central and peripheral nervous systems. Repels CNS axons away from the midline by promoting the expression of the midline repellent sli and its receptor robo.</text>
</comment>
<reference evidence="8" key="1">
    <citation type="submission" date="2020-07" db="EMBL/GenBank/DDBJ databases">
        <title>The High-quality genome of the commercially important snow crab, Chionoecetes opilio.</title>
        <authorList>
            <person name="Jeong J.-H."/>
            <person name="Ryu S."/>
        </authorList>
    </citation>
    <scope>NUCLEOTIDE SEQUENCE</scope>
    <source>
        <strain evidence="8">MADBK_172401_WGS</strain>
        <tissue evidence="8">Digestive gland</tissue>
    </source>
</reference>
<dbReference type="GO" id="GO:0005634">
    <property type="term" value="C:nucleus"/>
    <property type="evidence" value="ECO:0007669"/>
    <property type="project" value="TreeGrafter"/>
</dbReference>
<evidence type="ECO:0000256" key="2">
    <source>
        <dbReference type="ARBA" id="ARBA00022782"/>
    </source>
</evidence>
<dbReference type="Gene3D" id="3.30.710.10">
    <property type="entry name" value="Potassium Channel Kv1.1, Chain A"/>
    <property type="match status" value="1"/>
</dbReference>